<keyword evidence="12" id="KW-0963">Cytoplasm</keyword>
<dbReference type="RefSeq" id="WP_121936985.1">
    <property type="nucleotide sequence ID" value="NZ_REFR01000009.1"/>
</dbReference>
<dbReference type="HAMAP" id="MF_01025">
    <property type="entry name" value="LeuA_type1"/>
    <property type="match status" value="1"/>
</dbReference>
<dbReference type="EMBL" id="REFR01000009">
    <property type="protein sequence ID" value="RMB11736.1"/>
    <property type="molecule type" value="Genomic_DNA"/>
</dbReference>
<evidence type="ECO:0000256" key="12">
    <source>
        <dbReference type="HAMAP-Rule" id="MF_01025"/>
    </source>
</evidence>
<dbReference type="EC" id="2.3.3.13" evidence="3 12"/>
<dbReference type="FunFam" id="1.10.238.260:FF:000001">
    <property type="entry name" value="2-isopropylmalate synthase"/>
    <property type="match status" value="1"/>
</dbReference>
<dbReference type="PROSITE" id="PS50991">
    <property type="entry name" value="PYR_CT"/>
    <property type="match status" value="1"/>
</dbReference>
<dbReference type="InterPro" id="IPR002034">
    <property type="entry name" value="AIPM/Hcit_synth_CS"/>
</dbReference>
<dbReference type="GO" id="GO:0005829">
    <property type="term" value="C:cytosol"/>
    <property type="evidence" value="ECO:0007669"/>
    <property type="project" value="TreeGrafter"/>
</dbReference>
<dbReference type="GO" id="GO:0003852">
    <property type="term" value="F:2-isopropylmalate synthase activity"/>
    <property type="evidence" value="ECO:0007669"/>
    <property type="project" value="UniProtKB-UniRule"/>
</dbReference>
<dbReference type="GO" id="GO:0009098">
    <property type="term" value="P:L-leucine biosynthetic process"/>
    <property type="evidence" value="ECO:0007669"/>
    <property type="project" value="UniProtKB-UniRule"/>
</dbReference>
<keyword evidence="8 12" id="KW-0479">Metal-binding</keyword>
<dbReference type="Gene3D" id="3.30.160.270">
    <property type="match status" value="1"/>
</dbReference>
<evidence type="ECO:0000256" key="3">
    <source>
        <dbReference type="ARBA" id="ARBA00012973"/>
    </source>
</evidence>
<dbReference type="NCBIfam" id="NF002086">
    <property type="entry name" value="PRK00915.1-3"/>
    <property type="match status" value="1"/>
</dbReference>
<dbReference type="InterPro" id="IPR050073">
    <property type="entry name" value="2-IPM_HCS-like"/>
</dbReference>
<evidence type="ECO:0000259" key="13">
    <source>
        <dbReference type="PROSITE" id="PS50991"/>
    </source>
</evidence>
<feature type="domain" description="Pyruvate carboxyltransferase" evidence="13">
    <location>
        <begin position="15"/>
        <end position="277"/>
    </location>
</feature>
<dbReference type="NCBIfam" id="TIGR00973">
    <property type="entry name" value="leuA_bact"/>
    <property type="match status" value="1"/>
</dbReference>
<evidence type="ECO:0000256" key="10">
    <source>
        <dbReference type="ARBA" id="ARBA00023304"/>
    </source>
</evidence>
<sequence>MSQEKTATGSGQDHLYIFDTTLRDGEQSPGASMTLEEKLRIAETLDALKVDVIEAGFAIASEGDFACVKAVAEQVRGCTVASLARAAPGDIERAAEALVPAIRPRIHTFIATSPLHMKVKLQMQPEAVLEAIHASVSKARGHVDDVEWSAEDATRSDPDFLCRAVEAAIRAGATTVNLPDTVGYATPEEYSAMFADILARVPGADGVILSAHCHNDLGLAVANSLAAVKAGARQVECTINGIGERAGNAAMEEIVMAIRTRGDVVPVTTRVETTEITKASRLVSAVTGFAVQNNKAIVGANAFAHESGIHQDGVLKAAETYEIMTPESVGLNRSSLVMGKHSGRHAFAEKLREMGYTLGENAFQECFKRFKALGDRKKHIYDEDIIALVDDEVATASNRIRVVSVTTHSSSGAKAVSDVTLDIDGEERSTVVYGEGPVDAAFNAIKDLIGYRPHLQLFQVHAVTQGTDAQAECTVRLEESGRTANGQGAHEDTVTAAARAYVAAVNKLMVKREKTAPQPVASVTPDVAAGDG</sequence>
<reference evidence="14 15" key="1">
    <citation type="submission" date="2018-10" db="EMBL/GenBank/DDBJ databases">
        <title>Genomic Encyclopedia of Archaeal and Bacterial Type Strains, Phase II (KMG-II): from individual species to whole genera.</title>
        <authorList>
            <person name="Goeker M."/>
        </authorList>
    </citation>
    <scope>NUCLEOTIDE SEQUENCE [LARGE SCALE GENOMIC DNA]</scope>
    <source>
        <strain evidence="14 15">DSM 25217</strain>
    </source>
</reference>
<evidence type="ECO:0000256" key="8">
    <source>
        <dbReference type="ARBA" id="ARBA00022723"/>
    </source>
</evidence>
<evidence type="ECO:0000256" key="6">
    <source>
        <dbReference type="ARBA" id="ARBA00022605"/>
    </source>
</evidence>
<comment type="cofactor">
    <cofactor evidence="12">
        <name>Mn(2+)</name>
        <dbReference type="ChEBI" id="CHEBI:29035"/>
    </cofactor>
</comment>
<evidence type="ECO:0000313" key="14">
    <source>
        <dbReference type="EMBL" id="RMB11736.1"/>
    </source>
</evidence>
<dbReference type="NCBIfam" id="NF002087">
    <property type="entry name" value="PRK00915.1-4"/>
    <property type="match status" value="1"/>
</dbReference>
<comment type="caution">
    <text evidence="14">The sequence shown here is derived from an EMBL/GenBank/DDBJ whole genome shotgun (WGS) entry which is preliminary data.</text>
</comment>
<evidence type="ECO:0000256" key="2">
    <source>
        <dbReference type="ARBA" id="ARBA00009396"/>
    </source>
</evidence>
<dbReference type="FunFam" id="3.20.20.70:FF:000010">
    <property type="entry name" value="2-isopropylmalate synthase"/>
    <property type="match status" value="1"/>
</dbReference>
<keyword evidence="10 12" id="KW-0100">Branched-chain amino acid biosynthesis</keyword>
<dbReference type="AlphaFoldDB" id="A0A3M0CWP0"/>
<dbReference type="Pfam" id="PF08502">
    <property type="entry name" value="LeuA_dimer"/>
    <property type="match status" value="1"/>
</dbReference>
<dbReference type="InterPro" id="IPR036230">
    <property type="entry name" value="LeuA_allosteric_dom_sf"/>
</dbReference>
<dbReference type="PANTHER" id="PTHR10277:SF9">
    <property type="entry name" value="2-ISOPROPYLMALATE SYNTHASE 1, CHLOROPLASTIC-RELATED"/>
    <property type="match status" value="1"/>
</dbReference>
<dbReference type="Pfam" id="PF00682">
    <property type="entry name" value="HMGL-like"/>
    <property type="match status" value="1"/>
</dbReference>
<keyword evidence="7 12" id="KW-0808">Transferase</keyword>
<comment type="function">
    <text evidence="12">Catalyzes the condensation of the acetyl group of acetyl-CoA with 3-methyl-2-oxobutanoate (2-ketoisovalerate) to form 3-carboxy-3-hydroxy-4-methylpentanoate (2-isopropylmalate).</text>
</comment>
<dbReference type="Pfam" id="PF22617">
    <property type="entry name" value="HCS_D2"/>
    <property type="match status" value="1"/>
</dbReference>
<evidence type="ECO:0000256" key="11">
    <source>
        <dbReference type="ARBA" id="ARBA00029993"/>
    </source>
</evidence>
<dbReference type="OrthoDB" id="9803573at2"/>
<dbReference type="InterPro" id="IPR005671">
    <property type="entry name" value="LeuA_bact_synth"/>
</dbReference>
<evidence type="ECO:0000313" key="15">
    <source>
        <dbReference type="Proteomes" id="UP000271227"/>
    </source>
</evidence>
<dbReference type="PROSITE" id="PS00815">
    <property type="entry name" value="AIPM_HOMOCIT_SYNTH_1"/>
    <property type="match status" value="1"/>
</dbReference>
<dbReference type="UniPathway" id="UPA00048">
    <property type="reaction ID" value="UER00070"/>
</dbReference>
<organism evidence="14 15">
    <name type="scientific">Eilatimonas milleporae</name>
    <dbReference type="NCBI Taxonomy" id="911205"/>
    <lineage>
        <taxon>Bacteria</taxon>
        <taxon>Pseudomonadati</taxon>
        <taxon>Pseudomonadota</taxon>
        <taxon>Alphaproteobacteria</taxon>
        <taxon>Kordiimonadales</taxon>
        <taxon>Kordiimonadaceae</taxon>
        <taxon>Eilatimonas</taxon>
    </lineage>
</organism>
<name>A0A3M0CWP0_9PROT</name>
<dbReference type="InterPro" id="IPR000891">
    <property type="entry name" value="PYR_CT"/>
</dbReference>
<dbReference type="Gene3D" id="3.20.20.70">
    <property type="entry name" value="Aldolase class I"/>
    <property type="match status" value="1"/>
</dbReference>
<dbReference type="CDD" id="cd07940">
    <property type="entry name" value="DRE_TIM_IPMS"/>
    <property type="match status" value="1"/>
</dbReference>
<keyword evidence="15" id="KW-1185">Reference proteome</keyword>
<feature type="binding site" evidence="12">
    <location>
        <position position="212"/>
    </location>
    <ligand>
        <name>Mn(2+)</name>
        <dbReference type="ChEBI" id="CHEBI:29035"/>
    </ligand>
</feature>
<dbReference type="InterPro" id="IPR013709">
    <property type="entry name" value="2-isopropylmalate_synth_dimer"/>
</dbReference>
<gene>
    <name evidence="12" type="primary">leuA</name>
    <name evidence="14" type="ORF">BXY39_0218</name>
</gene>
<dbReference type="GO" id="GO:0030145">
    <property type="term" value="F:manganese ion binding"/>
    <property type="evidence" value="ECO:0007669"/>
    <property type="project" value="UniProtKB-UniRule"/>
</dbReference>
<comment type="subunit">
    <text evidence="12">Homodimer.</text>
</comment>
<dbReference type="GO" id="GO:0003985">
    <property type="term" value="F:acetyl-CoA C-acetyltransferase activity"/>
    <property type="evidence" value="ECO:0007669"/>
    <property type="project" value="UniProtKB-UniRule"/>
</dbReference>
<dbReference type="InParanoid" id="A0A3M0CWP0"/>
<dbReference type="PROSITE" id="PS00816">
    <property type="entry name" value="AIPM_HOMOCIT_SYNTH_2"/>
    <property type="match status" value="1"/>
</dbReference>
<dbReference type="SUPFAM" id="SSF51569">
    <property type="entry name" value="Aldolase"/>
    <property type="match status" value="1"/>
</dbReference>
<dbReference type="InterPro" id="IPR054691">
    <property type="entry name" value="LeuA/HCS_post-cat"/>
</dbReference>
<comment type="similarity">
    <text evidence="2 12">Belongs to the alpha-IPM synthase/homocitrate synthase family. LeuA type 1 subfamily.</text>
</comment>
<comment type="pathway">
    <text evidence="1 12">Amino-acid biosynthesis; L-leucine biosynthesis; L-leucine from 3-methyl-2-oxobutanoate: step 1/4.</text>
</comment>
<keyword evidence="5 12" id="KW-0432">Leucine biosynthesis</keyword>
<proteinExistence type="inferred from homology"/>
<evidence type="ECO:0000256" key="4">
    <source>
        <dbReference type="ARBA" id="ARBA00018198"/>
    </source>
</evidence>
<dbReference type="FunCoup" id="A0A3M0CWP0">
    <property type="interactions" value="513"/>
</dbReference>
<dbReference type="PANTHER" id="PTHR10277">
    <property type="entry name" value="HOMOCITRATE SYNTHASE-RELATED"/>
    <property type="match status" value="1"/>
</dbReference>
<dbReference type="Proteomes" id="UP000271227">
    <property type="component" value="Unassembled WGS sequence"/>
</dbReference>
<keyword evidence="9 12" id="KW-0464">Manganese</keyword>
<accession>A0A3M0CWP0</accession>
<evidence type="ECO:0000256" key="9">
    <source>
        <dbReference type="ARBA" id="ARBA00023211"/>
    </source>
</evidence>
<comment type="catalytic activity">
    <reaction evidence="12">
        <text>3-methyl-2-oxobutanoate + acetyl-CoA + H2O = (2S)-2-isopropylmalate + CoA + H(+)</text>
        <dbReference type="Rhea" id="RHEA:21524"/>
        <dbReference type="ChEBI" id="CHEBI:1178"/>
        <dbReference type="ChEBI" id="CHEBI:11851"/>
        <dbReference type="ChEBI" id="CHEBI:15377"/>
        <dbReference type="ChEBI" id="CHEBI:15378"/>
        <dbReference type="ChEBI" id="CHEBI:57287"/>
        <dbReference type="ChEBI" id="CHEBI:57288"/>
        <dbReference type="EC" id="2.3.3.13"/>
    </reaction>
</comment>
<dbReference type="SMART" id="SM00917">
    <property type="entry name" value="LeuA_dimer"/>
    <property type="match status" value="1"/>
</dbReference>
<dbReference type="FunFam" id="3.30.160.270:FF:000003">
    <property type="entry name" value="2-isopropylmalate synthase"/>
    <property type="match status" value="1"/>
</dbReference>
<dbReference type="SUPFAM" id="SSF110921">
    <property type="entry name" value="2-isopropylmalate synthase LeuA, allosteric (dimerisation) domain"/>
    <property type="match status" value="1"/>
</dbReference>
<evidence type="ECO:0000256" key="7">
    <source>
        <dbReference type="ARBA" id="ARBA00022679"/>
    </source>
</evidence>
<feature type="binding site" evidence="12">
    <location>
        <position position="214"/>
    </location>
    <ligand>
        <name>Mn(2+)</name>
        <dbReference type="ChEBI" id="CHEBI:29035"/>
    </ligand>
</feature>
<feature type="region of interest" description="Regulatory domain" evidence="12">
    <location>
        <begin position="399"/>
        <end position="532"/>
    </location>
</feature>
<feature type="binding site" evidence="12">
    <location>
        <position position="24"/>
    </location>
    <ligand>
        <name>Mn(2+)</name>
        <dbReference type="ChEBI" id="CHEBI:29035"/>
    </ligand>
</feature>
<keyword evidence="6 12" id="KW-0028">Amino-acid biosynthesis</keyword>
<protein>
    <recommendedName>
        <fullName evidence="4 12">2-isopropylmalate synthase</fullName>
        <ecNumber evidence="3 12">2.3.3.13</ecNumber>
    </recommendedName>
    <alternativeName>
        <fullName evidence="11 12">Alpha-IPM synthase</fullName>
    </alternativeName>
    <alternativeName>
        <fullName evidence="12">Alpha-isopropylmalate synthase</fullName>
    </alternativeName>
</protein>
<evidence type="ECO:0000256" key="1">
    <source>
        <dbReference type="ARBA" id="ARBA00004689"/>
    </source>
</evidence>
<dbReference type="InterPro" id="IPR013785">
    <property type="entry name" value="Aldolase_TIM"/>
</dbReference>
<evidence type="ECO:0000256" key="5">
    <source>
        <dbReference type="ARBA" id="ARBA00022430"/>
    </source>
</evidence>
<feature type="binding site" evidence="12">
    <location>
        <position position="248"/>
    </location>
    <ligand>
        <name>Mn(2+)</name>
        <dbReference type="ChEBI" id="CHEBI:29035"/>
    </ligand>
</feature>